<feature type="transmembrane region" description="Helical" evidence="12">
    <location>
        <begin position="291"/>
        <end position="312"/>
    </location>
</feature>
<evidence type="ECO:0000256" key="1">
    <source>
        <dbReference type="ARBA" id="ARBA00004651"/>
    </source>
</evidence>
<protein>
    <submittedName>
        <fullName evidence="13">Zinc transporter ZntB</fullName>
    </submittedName>
</protein>
<keyword evidence="9" id="KW-0406">Ion transport</keyword>
<dbReference type="SUPFAM" id="SSF144083">
    <property type="entry name" value="Magnesium transport protein CorA, transmembrane region"/>
    <property type="match status" value="1"/>
</dbReference>
<keyword evidence="8 12" id="KW-1133">Transmembrane helix</keyword>
<feature type="transmembrane region" description="Helical" evidence="12">
    <location>
        <begin position="258"/>
        <end position="279"/>
    </location>
</feature>
<dbReference type="RefSeq" id="WP_160592261.1">
    <property type="nucleotide sequence ID" value="NZ_CP047895.1"/>
</dbReference>
<keyword evidence="5" id="KW-0997">Cell inner membrane</keyword>
<evidence type="ECO:0000256" key="2">
    <source>
        <dbReference type="ARBA" id="ARBA00009765"/>
    </source>
</evidence>
<dbReference type="EMBL" id="CP047895">
    <property type="protein sequence ID" value="QHL90333.1"/>
    <property type="molecule type" value="Genomic_DNA"/>
</dbReference>
<evidence type="ECO:0000313" key="14">
    <source>
        <dbReference type="Proteomes" id="UP000464468"/>
    </source>
</evidence>
<dbReference type="Proteomes" id="UP000464468">
    <property type="component" value="Chromosome"/>
</dbReference>
<evidence type="ECO:0000256" key="6">
    <source>
        <dbReference type="ARBA" id="ARBA00022692"/>
    </source>
</evidence>
<dbReference type="InterPro" id="IPR045861">
    <property type="entry name" value="CorA_cytoplasmic_dom"/>
</dbReference>
<evidence type="ECO:0000256" key="12">
    <source>
        <dbReference type="SAM" id="Phobius"/>
    </source>
</evidence>
<comment type="subcellular location">
    <subcellularLocation>
        <location evidence="1">Cell membrane</location>
        <topology evidence="1">Multi-pass membrane protein</topology>
    </subcellularLocation>
</comment>
<proteinExistence type="inferred from homology"/>
<evidence type="ECO:0000256" key="5">
    <source>
        <dbReference type="ARBA" id="ARBA00022519"/>
    </source>
</evidence>
<dbReference type="InterPro" id="IPR045863">
    <property type="entry name" value="CorA_TM1_TM2"/>
</dbReference>
<feature type="coiled-coil region" evidence="11">
    <location>
        <begin position="217"/>
        <end position="251"/>
    </location>
</feature>
<dbReference type="GO" id="GO:0015087">
    <property type="term" value="F:cobalt ion transmembrane transporter activity"/>
    <property type="evidence" value="ECO:0007669"/>
    <property type="project" value="TreeGrafter"/>
</dbReference>
<keyword evidence="4" id="KW-1003">Cell membrane</keyword>
<evidence type="ECO:0000256" key="10">
    <source>
        <dbReference type="ARBA" id="ARBA00023136"/>
    </source>
</evidence>
<dbReference type="PANTHER" id="PTHR46494:SF3">
    <property type="entry name" value="ZINC TRANSPORT PROTEIN ZNTB"/>
    <property type="match status" value="1"/>
</dbReference>
<dbReference type="CDD" id="cd12833">
    <property type="entry name" value="ZntB-like_1"/>
    <property type="match status" value="1"/>
</dbReference>
<name>A0A7Z2NV18_9SPHN</name>
<evidence type="ECO:0000313" key="13">
    <source>
        <dbReference type="EMBL" id="QHL90333.1"/>
    </source>
</evidence>
<dbReference type="InterPro" id="IPR002523">
    <property type="entry name" value="MgTranspt_CorA/ZnTranspt_ZntB"/>
</dbReference>
<dbReference type="Gene3D" id="1.20.58.340">
    <property type="entry name" value="Magnesium transport protein CorA, transmembrane region"/>
    <property type="match status" value="2"/>
</dbReference>
<evidence type="ECO:0000256" key="9">
    <source>
        <dbReference type="ARBA" id="ARBA00023065"/>
    </source>
</evidence>
<evidence type="ECO:0000256" key="11">
    <source>
        <dbReference type="SAM" id="Coils"/>
    </source>
</evidence>
<dbReference type="GO" id="GO:0050897">
    <property type="term" value="F:cobalt ion binding"/>
    <property type="evidence" value="ECO:0007669"/>
    <property type="project" value="TreeGrafter"/>
</dbReference>
<dbReference type="PANTHER" id="PTHR46494">
    <property type="entry name" value="CORA FAMILY METAL ION TRANSPORTER (EUROFUNG)"/>
    <property type="match status" value="1"/>
</dbReference>
<keyword evidence="10 12" id="KW-0472">Membrane</keyword>
<dbReference type="AlphaFoldDB" id="A0A7Z2NV18"/>
<dbReference type="GO" id="GO:0015095">
    <property type="term" value="F:magnesium ion transmembrane transporter activity"/>
    <property type="evidence" value="ECO:0007669"/>
    <property type="project" value="TreeGrafter"/>
</dbReference>
<evidence type="ECO:0000256" key="7">
    <source>
        <dbReference type="ARBA" id="ARBA00022833"/>
    </source>
</evidence>
<dbReference type="GO" id="GO:0005886">
    <property type="term" value="C:plasma membrane"/>
    <property type="evidence" value="ECO:0007669"/>
    <property type="project" value="UniProtKB-SubCell"/>
</dbReference>
<keyword evidence="6 12" id="KW-0812">Transmembrane</keyword>
<comment type="similarity">
    <text evidence="2">Belongs to the CorA metal ion transporter (MIT) (TC 1.A.35) family.</text>
</comment>
<dbReference type="KEGG" id="schy:GVO57_05140"/>
<gene>
    <name evidence="13" type="ORF">GVO57_05140</name>
</gene>
<reference evidence="13 14" key="1">
    <citation type="submission" date="2020-01" db="EMBL/GenBank/DDBJ databases">
        <title>Sphingomonas sp. C33 whole genome sequece.</title>
        <authorList>
            <person name="Park C."/>
        </authorList>
    </citation>
    <scope>NUCLEOTIDE SEQUENCE [LARGE SCALE GENOMIC DNA]</scope>
    <source>
        <strain evidence="13 14">C33</strain>
    </source>
</reference>
<keyword evidence="11" id="KW-0175">Coiled coil</keyword>
<dbReference type="GO" id="GO:0000287">
    <property type="term" value="F:magnesium ion binding"/>
    <property type="evidence" value="ECO:0007669"/>
    <property type="project" value="TreeGrafter"/>
</dbReference>
<keyword evidence="14" id="KW-1185">Reference proteome</keyword>
<evidence type="ECO:0000256" key="3">
    <source>
        <dbReference type="ARBA" id="ARBA00022448"/>
    </source>
</evidence>
<keyword evidence="7" id="KW-0862">Zinc</keyword>
<evidence type="ECO:0000256" key="8">
    <source>
        <dbReference type="ARBA" id="ARBA00022989"/>
    </source>
</evidence>
<organism evidence="13 14">
    <name type="scientific">Sphingomonas changnyeongensis</name>
    <dbReference type="NCBI Taxonomy" id="2698679"/>
    <lineage>
        <taxon>Bacteria</taxon>
        <taxon>Pseudomonadati</taxon>
        <taxon>Pseudomonadota</taxon>
        <taxon>Alphaproteobacteria</taxon>
        <taxon>Sphingomonadales</taxon>
        <taxon>Sphingomonadaceae</taxon>
        <taxon>Sphingomonas</taxon>
    </lineage>
</organism>
<accession>A0A7Z2NV18</accession>
<dbReference type="Pfam" id="PF01544">
    <property type="entry name" value="CorA"/>
    <property type="match status" value="1"/>
</dbReference>
<keyword evidence="3" id="KW-0813">Transport</keyword>
<dbReference type="SUPFAM" id="SSF143865">
    <property type="entry name" value="CorA soluble domain-like"/>
    <property type="match status" value="1"/>
</dbReference>
<evidence type="ECO:0000256" key="4">
    <source>
        <dbReference type="ARBA" id="ARBA00022475"/>
    </source>
</evidence>
<sequence length="318" mass="35220">MSSFAIIAGAQGGVELPLEAAIDRLDGAVLGWLHLHGISEETRALLGERLGLPDLVVGALTAVETRPRCDGIGDGALINLRARAPDRATDADALVSIRVWTQRGRIVSVARYDIDGLDRMRAAMLAGRVRDPGDFVAMLADAITDDLDPRVAALGDMLDDCELMLDARRAFALRRDIARVRAEAIEYRRFVAPQRQALERLAALDCAWLENDDRLHLRESADRFARMTEELESIRERAALTSEQITDLRAELLDTRSLWISIVALIFLPLTFLTGLLGMNVEGIPYAREPWAFWGVVGVCAALAAGTFAWFMRSRWLR</sequence>
<dbReference type="Gene3D" id="3.30.460.20">
    <property type="entry name" value="CorA soluble domain-like"/>
    <property type="match status" value="1"/>
</dbReference>